<sequence length="103" mass="11563">MSSTERSIDTYADRVKERAQKAGIDKGRVKERAQKAGIDADRMSEEWRDQLGDAVLDVTHEYFGKQYKRRRREDLAKAFAGGVVAGVVLAVLGRMYVKGGENE</sequence>
<dbReference type="EMBL" id="JBHSDS010000006">
    <property type="protein sequence ID" value="MFC4358258.1"/>
    <property type="molecule type" value="Genomic_DNA"/>
</dbReference>
<organism evidence="2 3">
    <name type="scientific">Halobium salinum</name>
    <dbReference type="NCBI Taxonomy" id="1364940"/>
    <lineage>
        <taxon>Archaea</taxon>
        <taxon>Methanobacteriati</taxon>
        <taxon>Methanobacteriota</taxon>
        <taxon>Stenosarchaea group</taxon>
        <taxon>Halobacteria</taxon>
        <taxon>Halobacteriales</taxon>
        <taxon>Haloferacaceae</taxon>
        <taxon>Halobium</taxon>
    </lineage>
</organism>
<accession>A0ABD5PC04</accession>
<comment type="caution">
    <text evidence="2">The sequence shown here is derived from an EMBL/GenBank/DDBJ whole genome shotgun (WGS) entry which is preliminary data.</text>
</comment>
<reference evidence="2 3" key="1">
    <citation type="journal article" date="2019" name="Int. J. Syst. Evol. Microbiol.">
        <title>The Global Catalogue of Microorganisms (GCM) 10K type strain sequencing project: providing services to taxonomists for standard genome sequencing and annotation.</title>
        <authorList>
            <consortium name="The Broad Institute Genomics Platform"/>
            <consortium name="The Broad Institute Genome Sequencing Center for Infectious Disease"/>
            <person name="Wu L."/>
            <person name="Ma J."/>
        </authorList>
    </citation>
    <scope>NUCLEOTIDE SEQUENCE [LARGE SCALE GENOMIC DNA]</scope>
    <source>
        <strain evidence="2 3">CGMCC 1.12553</strain>
    </source>
</reference>
<dbReference type="Proteomes" id="UP001595921">
    <property type="component" value="Unassembled WGS sequence"/>
</dbReference>
<evidence type="ECO:0000313" key="2">
    <source>
        <dbReference type="EMBL" id="MFC4358258.1"/>
    </source>
</evidence>
<evidence type="ECO:0008006" key="4">
    <source>
        <dbReference type="Google" id="ProtNLM"/>
    </source>
</evidence>
<keyword evidence="1" id="KW-1133">Transmembrane helix</keyword>
<name>A0ABD5PC04_9EURY</name>
<dbReference type="RefSeq" id="WP_267624079.1">
    <property type="nucleotide sequence ID" value="NZ_JAODIW010000008.1"/>
</dbReference>
<proteinExistence type="predicted"/>
<feature type="transmembrane region" description="Helical" evidence="1">
    <location>
        <begin position="75"/>
        <end position="97"/>
    </location>
</feature>
<gene>
    <name evidence="2" type="ORF">ACFO0N_09900</name>
</gene>
<evidence type="ECO:0000256" key="1">
    <source>
        <dbReference type="SAM" id="Phobius"/>
    </source>
</evidence>
<evidence type="ECO:0000313" key="3">
    <source>
        <dbReference type="Proteomes" id="UP001595921"/>
    </source>
</evidence>
<protein>
    <recommendedName>
        <fullName evidence="4">DUF3618 domain-containing protein</fullName>
    </recommendedName>
</protein>
<dbReference type="AlphaFoldDB" id="A0ABD5PC04"/>
<keyword evidence="3" id="KW-1185">Reference proteome</keyword>
<keyword evidence="1" id="KW-0472">Membrane</keyword>
<keyword evidence="1" id="KW-0812">Transmembrane</keyword>